<dbReference type="Proteomes" id="UP000001554">
    <property type="component" value="Chromosome 16"/>
</dbReference>
<dbReference type="GeneID" id="118403459"/>
<reference evidence="3" key="2">
    <citation type="submission" date="2025-08" db="UniProtKB">
        <authorList>
            <consortium name="RefSeq"/>
        </authorList>
    </citation>
    <scope>IDENTIFICATION</scope>
    <source>
        <strain evidence="3">S238N-H82</strain>
        <tissue evidence="3">Testes</tissue>
    </source>
</reference>
<dbReference type="RefSeq" id="XP_035658068.1">
    <property type="nucleotide sequence ID" value="XM_035802175.1"/>
</dbReference>
<dbReference type="OrthoDB" id="10037294at2759"/>
<name>A0A9J7HF31_BRAFL</name>
<feature type="signal peptide" evidence="1">
    <location>
        <begin position="1"/>
        <end position="19"/>
    </location>
</feature>
<dbReference type="AlphaFoldDB" id="A0A9J7HF31"/>
<gene>
    <name evidence="3" type="primary">LOC118403459</name>
</gene>
<organism evidence="2 3">
    <name type="scientific">Branchiostoma floridae</name>
    <name type="common">Florida lancelet</name>
    <name type="synonym">Amphioxus</name>
    <dbReference type="NCBI Taxonomy" id="7739"/>
    <lineage>
        <taxon>Eukaryota</taxon>
        <taxon>Metazoa</taxon>
        <taxon>Chordata</taxon>
        <taxon>Cephalochordata</taxon>
        <taxon>Leptocardii</taxon>
        <taxon>Amphioxiformes</taxon>
        <taxon>Branchiostomatidae</taxon>
        <taxon>Branchiostoma</taxon>
    </lineage>
</organism>
<accession>A0A9J7HF31</accession>
<evidence type="ECO:0000313" key="3">
    <source>
        <dbReference type="RefSeq" id="XP_035658068.1"/>
    </source>
</evidence>
<proteinExistence type="predicted"/>
<sequence length="149" mass="15792">MKLFAKIVVIIVIVTVADSARKKPTKCNEKKFDVAGCVPEVCPKEQPVYNCLVDPCEGKTCPGTPDAQCVANYCGGCNAEFYTCGCVPACCGGHNQPCDTGLPHASEDDCACQGDLVCCANEDDFRTGTCLTQQEADKKGDICNPSIRG</sequence>
<reference evidence="2" key="1">
    <citation type="journal article" date="2020" name="Nat. Ecol. Evol.">
        <title>Deeply conserved synteny resolves early events in vertebrate evolution.</title>
        <authorList>
            <person name="Simakov O."/>
            <person name="Marletaz F."/>
            <person name="Yue J.X."/>
            <person name="O'Connell B."/>
            <person name="Jenkins J."/>
            <person name="Brandt A."/>
            <person name="Calef R."/>
            <person name="Tung C.H."/>
            <person name="Huang T.K."/>
            <person name="Schmutz J."/>
            <person name="Satoh N."/>
            <person name="Yu J.K."/>
            <person name="Putnam N.H."/>
            <person name="Green R.E."/>
            <person name="Rokhsar D.S."/>
        </authorList>
    </citation>
    <scope>NUCLEOTIDE SEQUENCE [LARGE SCALE GENOMIC DNA]</scope>
    <source>
        <strain evidence="2">S238N-H82</strain>
    </source>
</reference>
<protein>
    <submittedName>
        <fullName evidence="3">Uncharacterized protein LOC118403459</fullName>
    </submittedName>
</protein>
<keyword evidence="1" id="KW-0732">Signal</keyword>
<evidence type="ECO:0000256" key="1">
    <source>
        <dbReference type="SAM" id="SignalP"/>
    </source>
</evidence>
<feature type="chain" id="PRO_5039925464" evidence="1">
    <location>
        <begin position="20"/>
        <end position="149"/>
    </location>
</feature>
<keyword evidence="2" id="KW-1185">Reference proteome</keyword>
<dbReference type="KEGG" id="bfo:118403459"/>
<evidence type="ECO:0000313" key="2">
    <source>
        <dbReference type="Proteomes" id="UP000001554"/>
    </source>
</evidence>